<dbReference type="Proteomes" id="UP000054270">
    <property type="component" value="Unassembled WGS sequence"/>
</dbReference>
<dbReference type="AlphaFoldDB" id="A0A0D2P5D5"/>
<keyword evidence="4" id="KW-1185">Reference proteome</keyword>
<evidence type="ECO:0000313" key="4">
    <source>
        <dbReference type="Proteomes" id="UP000054270"/>
    </source>
</evidence>
<dbReference type="EMBL" id="KN817540">
    <property type="protein sequence ID" value="KJA23952.1"/>
    <property type="molecule type" value="Genomic_DNA"/>
</dbReference>
<feature type="non-terminal residue" evidence="2">
    <location>
        <position position="1"/>
    </location>
</feature>
<dbReference type="EMBL" id="KN817540">
    <property type="protein sequence ID" value="KJA23886.1"/>
    <property type="molecule type" value="Genomic_DNA"/>
</dbReference>
<accession>A0A0D2P5D5</accession>
<feature type="region of interest" description="Disordered" evidence="1">
    <location>
        <begin position="20"/>
        <end position="44"/>
    </location>
</feature>
<name>A0A0D2P5D5_HYPSF</name>
<sequence>WIDGCDKFKIPITAERAKGPVAQYRESRGDPSAESAQAAGNRPPDIPAYSYEAFVDAITEFVIADDQSINVIESPFLRRIFMLLRQDLSDNEIPHRSAIQNRIKSFWEEHLGVLEGDMKAFLYILDRLLITSKIGWVTLDNASNNDTFMIALERELQARDIPFDHIENRI</sequence>
<feature type="non-terminal residue" evidence="2">
    <location>
        <position position="170"/>
    </location>
</feature>
<dbReference type="OrthoDB" id="3250324at2759"/>
<gene>
    <name evidence="2" type="ORF">HYPSUDRAFT_108275</name>
    <name evidence="3" type="ORF">HYPSUDRAFT_114830</name>
</gene>
<evidence type="ECO:0000313" key="3">
    <source>
        <dbReference type="EMBL" id="KJA23952.1"/>
    </source>
</evidence>
<reference evidence="4" key="1">
    <citation type="submission" date="2014-04" db="EMBL/GenBank/DDBJ databases">
        <title>Evolutionary Origins and Diversification of the Mycorrhizal Mutualists.</title>
        <authorList>
            <consortium name="DOE Joint Genome Institute"/>
            <consortium name="Mycorrhizal Genomics Consortium"/>
            <person name="Kohler A."/>
            <person name="Kuo A."/>
            <person name="Nagy L.G."/>
            <person name="Floudas D."/>
            <person name="Copeland A."/>
            <person name="Barry K.W."/>
            <person name="Cichocki N."/>
            <person name="Veneault-Fourrey C."/>
            <person name="LaButti K."/>
            <person name="Lindquist E.A."/>
            <person name="Lipzen A."/>
            <person name="Lundell T."/>
            <person name="Morin E."/>
            <person name="Murat C."/>
            <person name="Riley R."/>
            <person name="Ohm R."/>
            <person name="Sun H."/>
            <person name="Tunlid A."/>
            <person name="Henrissat B."/>
            <person name="Grigoriev I.V."/>
            <person name="Hibbett D.S."/>
            <person name="Martin F."/>
        </authorList>
    </citation>
    <scope>NUCLEOTIDE SEQUENCE [LARGE SCALE GENOMIC DNA]</scope>
    <source>
        <strain evidence="4">FD-334 SS-4</strain>
    </source>
</reference>
<dbReference type="OMA" id="GWITLNN"/>
<evidence type="ECO:0000256" key="1">
    <source>
        <dbReference type="SAM" id="MobiDB-lite"/>
    </source>
</evidence>
<reference evidence="2" key="2">
    <citation type="submission" date="2014-04" db="EMBL/GenBank/DDBJ databases">
        <title>Evolutionary Origins and Diversification of the Mycorrhizal Mutualists.</title>
        <authorList>
            <consortium name="DOE Joint Genome Institute"/>
            <person name="Kohler A."/>
            <person name="Kuo A."/>
            <person name="Nagy L.G."/>
            <person name="Floudas D."/>
            <person name="Copeland A."/>
            <person name="Barry K.W."/>
            <person name="Cichocki N."/>
            <person name="Veneault-Fourrey C."/>
            <person name="LaButti K."/>
            <person name="Lindquist E.A."/>
            <person name="Lipzen A."/>
            <person name="Lundell T."/>
            <person name="Morin E."/>
            <person name="Murat C."/>
            <person name="Riley R."/>
            <person name="Ohm R."/>
            <person name="Sun H."/>
            <person name="Tunlid A."/>
            <person name="Henrissat B."/>
            <person name="Grigoriev I.V."/>
            <person name="Hibbett D.S."/>
            <person name="Martin F."/>
            <person name="Consortium M.G."/>
        </authorList>
    </citation>
    <scope>NUCLEOTIDE SEQUENCE [LARGE SCALE GENOMIC DNA]</scope>
    <source>
        <strain evidence="2">FD-334 SS-4</strain>
    </source>
</reference>
<evidence type="ECO:0000313" key="2">
    <source>
        <dbReference type="EMBL" id="KJA23886.1"/>
    </source>
</evidence>
<proteinExistence type="predicted"/>
<organism evidence="2 4">
    <name type="scientific">Hypholoma sublateritium (strain FD-334 SS-4)</name>
    <dbReference type="NCBI Taxonomy" id="945553"/>
    <lineage>
        <taxon>Eukaryota</taxon>
        <taxon>Fungi</taxon>
        <taxon>Dikarya</taxon>
        <taxon>Basidiomycota</taxon>
        <taxon>Agaricomycotina</taxon>
        <taxon>Agaricomycetes</taxon>
        <taxon>Agaricomycetidae</taxon>
        <taxon>Agaricales</taxon>
        <taxon>Agaricineae</taxon>
        <taxon>Strophariaceae</taxon>
        <taxon>Hypholoma</taxon>
    </lineage>
</organism>
<protein>
    <submittedName>
        <fullName evidence="2">Uncharacterized protein</fullName>
    </submittedName>
</protein>